<evidence type="ECO:0000256" key="2">
    <source>
        <dbReference type="SAM" id="MobiDB-lite"/>
    </source>
</evidence>
<accession>A0A024WEB3</accession>
<dbReference type="AlphaFoldDB" id="A0A024WEB3"/>
<keyword evidence="1" id="KW-0175">Coiled coil</keyword>
<protein>
    <recommendedName>
        <fullName evidence="5">ATPase AAA-type core domain-containing protein</fullName>
    </recommendedName>
</protein>
<feature type="region of interest" description="Disordered" evidence="2">
    <location>
        <begin position="307"/>
        <end position="332"/>
    </location>
</feature>
<dbReference type="EMBL" id="KI926290">
    <property type="protein sequence ID" value="ETW38735.1"/>
    <property type="molecule type" value="Genomic_DNA"/>
</dbReference>
<evidence type="ECO:0000313" key="4">
    <source>
        <dbReference type="Proteomes" id="UP000030708"/>
    </source>
</evidence>
<gene>
    <name evidence="3" type="ORF">PFTANZ_00573</name>
</gene>
<reference evidence="3 4" key="2">
    <citation type="submission" date="2013-02" db="EMBL/GenBank/DDBJ databases">
        <title>The Genome Sequence of Plasmodium falciparum Tanzania (2000708).</title>
        <authorList>
            <consortium name="The Broad Institute Genome Sequencing Platform"/>
            <consortium name="The Broad Institute Genome Sequencing Center for Infectious Disease"/>
            <person name="Neafsey D."/>
            <person name="Cheeseman I."/>
            <person name="Volkman S."/>
            <person name="Adams J."/>
            <person name="Walker B."/>
            <person name="Young S.K."/>
            <person name="Zeng Q."/>
            <person name="Gargeya S."/>
            <person name="Fitzgerald M."/>
            <person name="Haas B."/>
            <person name="Abouelleil A."/>
            <person name="Alvarado L."/>
            <person name="Arachchi H.M."/>
            <person name="Berlin A.M."/>
            <person name="Chapman S.B."/>
            <person name="Dewar J."/>
            <person name="Goldberg J."/>
            <person name="Griggs A."/>
            <person name="Gujja S."/>
            <person name="Hansen M."/>
            <person name="Howarth C."/>
            <person name="Imamovic A."/>
            <person name="Larimer J."/>
            <person name="McCowan C."/>
            <person name="Murphy C."/>
            <person name="Neiman D."/>
            <person name="Pearson M."/>
            <person name="Priest M."/>
            <person name="Roberts A."/>
            <person name="Saif S."/>
            <person name="Shea T."/>
            <person name="Sisk P."/>
            <person name="Sykes S."/>
            <person name="Wortman J."/>
            <person name="Nusbaum C."/>
            <person name="Birren B."/>
        </authorList>
    </citation>
    <scope>NUCLEOTIDE SEQUENCE [LARGE SCALE GENOMIC DNA]</scope>
    <source>
        <strain evidence="4">Tanzania (2000708)</strain>
    </source>
</reference>
<feature type="compositionally biased region" description="Basic and acidic residues" evidence="2">
    <location>
        <begin position="588"/>
        <end position="604"/>
    </location>
</feature>
<evidence type="ECO:0008006" key="5">
    <source>
        <dbReference type="Google" id="ProtNLM"/>
    </source>
</evidence>
<name>A0A024WEB3_PLAFA</name>
<evidence type="ECO:0000256" key="1">
    <source>
        <dbReference type="SAM" id="Coils"/>
    </source>
</evidence>
<feature type="region of interest" description="Disordered" evidence="2">
    <location>
        <begin position="588"/>
        <end position="611"/>
    </location>
</feature>
<sequence>MRFEELKNFYDIFQKDIEELKFPEEVVNANNHKLKDENIIYYKKWDYREKNVTYPTNYRKNEKTDMKENISINKKKRFIFLLSSVGKELLLDNLLTTSRDKKKENNNIFGNNFLVIRKERIQIFSLIIFIVQQNEKNEKNEKCEKYEQNVQNVQSEKNVKYSFVYSLYKHYNEEVKKKKKYKNTLDYYINVDFVKEKFKLLKINTINISDLIWNLQFSKELLKNKITNLNHGNFLCYIICPNVLNKEYKSYLYNIIKNEKKKKQKKKKQKKKKQKKKQTSLTDTIFYIVEENDKDLHDVPRKEKKIYAKYKEGQEEQEKKNKRYDNSDDKKGSEYEHVNLYNKEDKTLTLQYKNKKIPTSHDKLNKHNITFYKNISSILNLLHEENELYLHMYNLETYTRIFIYNCEEMNKLHFFHFLKKKYKNFYIHIVNLNTLFGIYFNETERNILKVFNKCKYILKKNIYKNVFLIIDGIDIVAKNVQNQLINDNDHDKHNYFNKGYINIINDEKERNNVPLSPSSSPNQNNDHSRILTTLLLCLDSIDTIKKENKKNTKIKIKIKTNINERHKPKYNPQQNKEHISNLSIESDHYSSSDFSEKSSHDTDLFKNSTKQKNKTKKTSNCLITYDFKNLQQIYKEKCIELKKKKTTNNISVIMLSDVHMNLYNISLTRAGRFFHFINYLSEV</sequence>
<dbReference type="OrthoDB" id="377837at2759"/>
<feature type="coiled-coil region" evidence="1">
    <location>
        <begin position="129"/>
        <end position="156"/>
    </location>
</feature>
<reference evidence="3 4" key="1">
    <citation type="submission" date="2013-02" db="EMBL/GenBank/DDBJ databases">
        <title>The Genome Annotation of Plasmodium falciparum Tanzania (2000708).</title>
        <authorList>
            <consortium name="The Broad Institute Genome Sequencing Platform"/>
            <consortium name="The Broad Institute Genome Sequencing Center for Infectious Disease"/>
            <person name="Neafsey D."/>
            <person name="Hoffman S."/>
            <person name="Volkman S."/>
            <person name="Rosenthal P."/>
            <person name="Walker B."/>
            <person name="Young S.K."/>
            <person name="Zeng Q."/>
            <person name="Gargeya S."/>
            <person name="Fitzgerald M."/>
            <person name="Haas B."/>
            <person name="Abouelleil A."/>
            <person name="Allen A.W."/>
            <person name="Alvarado L."/>
            <person name="Arachchi H.M."/>
            <person name="Berlin A.M."/>
            <person name="Chapman S.B."/>
            <person name="Gainer-Dewar J."/>
            <person name="Goldberg J."/>
            <person name="Griggs A."/>
            <person name="Gujja S."/>
            <person name="Hansen M."/>
            <person name="Howarth C."/>
            <person name="Imamovic A."/>
            <person name="Ireland A."/>
            <person name="Larimer J."/>
            <person name="McCowan C."/>
            <person name="Murphy C."/>
            <person name="Pearson M."/>
            <person name="Poon T.W."/>
            <person name="Priest M."/>
            <person name="Roberts A."/>
            <person name="Saif S."/>
            <person name="Shea T."/>
            <person name="Sisk P."/>
            <person name="Sykes S."/>
            <person name="Wortman J."/>
            <person name="Nusbaum C."/>
            <person name="Birren B."/>
        </authorList>
    </citation>
    <scope>NUCLEOTIDE SEQUENCE [LARGE SCALE GENOMIC DNA]</scope>
    <source>
        <strain evidence="4">Tanzania (2000708)</strain>
    </source>
</reference>
<organism evidence="3 4">
    <name type="scientific">Plasmodium falciparum Tanzania</name>
    <name type="common">2000708</name>
    <dbReference type="NCBI Taxonomy" id="1036725"/>
    <lineage>
        <taxon>Eukaryota</taxon>
        <taxon>Sar</taxon>
        <taxon>Alveolata</taxon>
        <taxon>Apicomplexa</taxon>
        <taxon>Aconoidasida</taxon>
        <taxon>Haemosporida</taxon>
        <taxon>Plasmodiidae</taxon>
        <taxon>Plasmodium</taxon>
        <taxon>Plasmodium (Laverania)</taxon>
    </lineage>
</organism>
<dbReference type="Proteomes" id="UP000030708">
    <property type="component" value="Unassembled WGS sequence"/>
</dbReference>
<evidence type="ECO:0000313" key="3">
    <source>
        <dbReference type="EMBL" id="ETW38735.1"/>
    </source>
</evidence>
<proteinExistence type="predicted"/>